<dbReference type="InterPro" id="IPR028994">
    <property type="entry name" value="Integrin_alpha_N"/>
</dbReference>
<name>A0ABP8ZZV0_9FLAO</name>
<evidence type="ECO:0000313" key="5">
    <source>
        <dbReference type="EMBL" id="GAA4769465.1"/>
    </source>
</evidence>
<dbReference type="InterPro" id="IPR050708">
    <property type="entry name" value="T6SS_VgrG/RHS"/>
</dbReference>
<dbReference type="NCBIfam" id="TIGR03696">
    <property type="entry name" value="Rhs_assc_core"/>
    <property type="match status" value="1"/>
</dbReference>
<dbReference type="PANTHER" id="PTHR32305:SF15">
    <property type="entry name" value="PROTEIN RHSA-RELATED"/>
    <property type="match status" value="1"/>
</dbReference>
<keyword evidence="2" id="KW-0964">Secreted</keyword>
<evidence type="ECO:0000313" key="6">
    <source>
        <dbReference type="Proteomes" id="UP001500141"/>
    </source>
</evidence>
<evidence type="ECO:0000256" key="1">
    <source>
        <dbReference type="ARBA" id="ARBA00004613"/>
    </source>
</evidence>
<dbReference type="Gene3D" id="2.180.10.10">
    <property type="entry name" value="RHS repeat-associated core"/>
    <property type="match status" value="2"/>
</dbReference>
<keyword evidence="4" id="KW-0843">Virulence</keyword>
<dbReference type="InterPro" id="IPR003284">
    <property type="entry name" value="Sal_SpvB"/>
</dbReference>
<gene>
    <name evidence="5" type="ORF">GCM10023230_19330</name>
</gene>
<evidence type="ECO:0000256" key="3">
    <source>
        <dbReference type="ARBA" id="ARBA00022729"/>
    </source>
</evidence>
<reference evidence="6" key="1">
    <citation type="journal article" date="2019" name="Int. J. Syst. Evol. Microbiol.">
        <title>The Global Catalogue of Microorganisms (GCM) 10K type strain sequencing project: providing services to taxonomists for standard genome sequencing and annotation.</title>
        <authorList>
            <consortium name="The Broad Institute Genomics Platform"/>
            <consortium name="The Broad Institute Genome Sequencing Center for Infectious Disease"/>
            <person name="Wu L."/>
            <person name="Ma J."/>
        </authorList>
    </citation>
    <scope>NUCLEOTIDE SEQUENCE [LARGE SCALE GENOMIC DNA]</scope>
    <source>
        <strain evidence="6">JCM 18198</strain>
    </source>
</reference>
<dbReference type="EMBL" id="BAABIP010000017">
    <property type="protein sequence ID" value="GAA4769465.1"/>
    <property type="molecule type" value="Genomic_DNA"/>
</dbReference>
<dbReference type="InterPro" id="IPR022385">
    <property type="entry name" value="Rhs_assc_core"/>
</dbReference>
<dbReference type="SUPFAM" id="SSF69318">
    <property type="entry name" value="Integrin alpha N-terminal domain"/>
    <property type="match status" value="1"/>
</dbReference>
<comment type="caution">
    <text evidence="5">The sequence shown here is derived from an EMBL/GenBank/DDBJ whole genome shotgun (WGS) entry which is preliminary data.</text>
</comment>
<dbReference type="RefSeq" id="WP_264542229.1">
    <property type="nucleotide sequence ID" value="NZ_BAABIP010000017.1"/>
</dbReference>
<keyword evidence="3" id="KW-0732">Signal</keyword>
<proteinExistence type="predicted"/>
<keyword evidence="6" id="KW-1185">Reference proteome</keyword>
<protein>
    <recommendedName>
        <fullName evidence="7">Insecticide toxin TcdB middle/N-terminal domain-containing protein</fullName>
    </recommendedName>
</protein>
<dbReference type="PANTHER" id="PTHR32305">
    <property type="match status" value="1"/>
</dbReference>
<sequence length="2409" mass="268229">MKYRILSILFFFTTILFSQNYHDTQGKLEISNSGQAVYTLPIAMPPSANDVGPVINLVYSSGQMGGVAGQGWNINSISTIARMATRTDIDGFKDGVDFDDNDKLSLDGQRLILKSGTYWADGSTYETEIQSNTKIELKGSGTNIYFITTAPDGSRTWYGNYGGTNATDLTAYYIVRFEDTNGNYITYHYSNPFGKSLCISEIKFSANNNGVTPVNSILFNYKQAKRTEKAYIKGVLLEKVALLDNVEVKTSGQLFRKYQLTHIENSGYERVKQIQEFNGAGEPANPVVFDYDTTYTQNIETPTDYANNLNFNSITLSGDFDGDSRLDFATENKIYSKLFQGSTGAVTDIPFSIDKRTSLCVTTLNGTKLNQFHSISNIKENANSIAFEVYSKNPDYSPYLPGLSLNYIKEIPLNNTGTGTGDNSNCTFEPVYTKKSNEYLEGDFDGNGISEILITSKINEVKKTLFTTENECIQCKYEIDFNSHKLYRKPQYPYSQYPFESSNFTTECVNLRGTCQKVGYISLEDLFDFNGHQYVYKYYSNRASTGWNLQTNPPASLNSQTSTLTDYVIPIGGITLNATKKCYESYSDSGNNYYYLDLNQYSSEDLGSSGFSQLDVPNSTILEGKKYVMDFNGDGKSDILCVKTNGQYNLITFNKLNQSPWVNLEIIGNGTLNNYTDDKQILFGDYNGDGKTDIMMPHHNGNGCSQCDYWYIYYSNPKPTGGSFFEIEGHNIVEYWANTGDSYNTQTHLSNYYALDTNNDGKSDLVRVWRKYYKPDETINDHNTMWEVTTYVNNIGNTNVTGNKFTLDYTSPINHRSDNNWMPIPIVSSYRNNGLESDLVVVQNQDNTVTYVNFTKNVSQDILLKKVSSSGGNILDEITYKSMEPETNANFGQGAFSEFYSSSNSLDYPNVEVKRVIPIKLVSKITNTAVGVTKSQDFKYHGYMVNMNLGPIGFAKFARSAWYQNPTEKRIWSVTENDAIWRGATKRNYSQLVSTGNAFSFVTSGNPSGIINSTRNSFSYNTVNSVYNILLNTQITTDFITNVSNESSYTYDSNYFILTQSTTTNKLNGVTQGIVTTDNTFSNNPSGTGSTYFIGRPLTTKTTTVAYSDTSQSSTEFYYTNNLLTKTKKKGNTTSNKYLVEDYEYDFFGNIKKKTVSAEGYTGPVIAPRSTSFTYDSSGRFVETSTDVEGLTTTNNLFHPLYGIVLKSTNPFGLATTTEVDNWGKTKKITDYLGKSINYTYTKTSNEYTVTKTGDDGSSSITVSDALGRGIKTGVKNIDGLWSYKNVEYDFLGRIYKETEPYSTGGPTNWSTLTYTYDEYGRKLREVKGTTGIIKNYVYNGLTASVSDTFKTVSTTKNANGHIMSTTDNGGTITYTYYANGGLKTSNFEGTTISTKYDEWGNKIELNDPSAGLYKYEYYPTGEIYKEITPKGETVYNLDNTGKLQEKTISGDLTETKIVHTYDGTTKLLTSTDFYDVDGENIQYTYEYDQFNRIVKTTETNTNTAGYERQTTYDSFGRPDREYYKATYYANGKSSEKWIKNTYKNGSHWQILDDTSQKILWQTNTVNERGQLKEGLYGNDILVTNSYNELGFPTQKKHDLQGTTPVNVMTLNTTFDVVRGNLLNRYNSLFNKTDQFKYDALDRLTEWSDGPKLLFKYLFTTNNEGFTAFGTSGIVVTQESGRLKVNATNYGVGTEKVILTNASIGKTINVKGEFTRISGATNVSITIIETDPVTQDFYEVDGGTLANGNFEMEYTTQFYPNIKLRFNTGNGFINRKTNGTIVNQNSQSINQRPGDPIITPDPASVVFTLDNITITDMNPPGITQSYDNKGRITQSKIGSYNYTNTAKLYQNTSVFVTPEANTYYQAQPLQNVSYNAFKSPVSIAVDGIDALFFSYNAFNNRSALYYGSPDPDISRCLYKKFYSADGTMEIKYDKDTDITEFITYIGGDGYTAPIILKSDGNKKHYFYLHRDYQGSIIAITDEAAKIVEKRLFDPWGEIVKIQDGFNNNLDKLTVLDRGYTGHEHLQTIGLIHMNGRLYDPKLHRFLQPDNNIQDPYNTQNYNRYGYVLNNPLKYTDTSGESYELLTAVVVAAAVAVLSYTATAFFADVPFTAGGLVKSVLIASASAVITYGIGSATSTITNFYVRSGVQALAHGAFQGGMSSVQGGNFWQGFAAGSISSLAASAFSKGYSHDGVDASGQMINAKQVWSGAGQFADSTAGMVAFGTVMGGAGASISGGNFWQGAATGFTVSMFNHAMHDGDRNSMFDDDDLQQQGKEVTLKSLGISSRDSGETIINKIMSGMKPGDYASGDMFSFINSDVGDYIKTVTRVDANNFRITTKGVFTGAALKNNSTLTISKANISALKITGAYKISINGLTSIGRGQIYQNVWVNDNMRYMYDNNKWLQAKVK</sequence>
<dbReference type="Pfam" id="PF13517">
    <property type="entry name" value="FG-GAP_3"/>
    <property type="match status" value="1"/>
</dbReference>
<accession>A0ABP8ZZV0</accession>
<evidence type="ECO:0000256" key="4">
    <source>
        <dbReference type="ARBA" id="ARBA00023026"/>
    </source>
</evidence>
<dbReference type="Pfam" id="PF03534">
    <property type="entry name" value="SpvB"/>
    <property type="match status" value="1"/>
</dbReference>
<dbReference type="InterPro" id="IPR013517">
    <property type="entry name" value="FG-GAP"/>
</dbReference>
<evidence type="ECO:0008006" key="7">
    <source>
        <dbReference type="Google" id="ProtNLM"/>
    </source>
</evidence>
<evidence type="ECO:0000256" key="2">
    <source>
        <dbReference type="ARBA" id="ARBA00022525"/>
    </source>
</evidence>
<comment type="subcellular location">
    <subcellularLocation>
        <location evidence="1">Secreted</location>
    </subcellularLocation>
</comment>
<dbReference type="Proteomes" id="UP001500141">
    <property type="component" value="Unassembled WGS sequence"/>
</dbReference>
<organism evidence="5 6">
    <name type="scientific">Flavobacterium hankyongi</name>
    <dbReference type="NCBI Taxonomy" id="1176532"/>
    <lineage>
        <taxon>Bacteria</taxon>
        <taxon>Pseudomonadati</taxon>
        <taxon>Bacteroidota</taxon>
        <taxon>Flavobacteriia</taxon>
        <taxon>Flavobacteriales</taxon>
        <taxon>Flavobacteriaceae</taxon>
        <taxon>Flavobacterium</taxon>
    </lineage>
</organism>